<dbReference type="EMBL" id="JBAHYK010000038">
    <property type="protein sequence ID" value="KAL0580140.1"/>
    <property type="molecule type" value="Genomic_DNA"/>
</dbReference>
<sequence>MKLVDIPYDVWTEIVKHTDPPTLRMLQLTSSALYRLACPILYQQLVYCYGTTALQNESFWSRILSEPSSNVRLGTRRLSLPISLIVTRSVMFGPHRSNEIHAPANVFPWSTILPITRYWECVVSLTLQNIVIQNEFADALLQLPALECLALTNVSIPVNGTSTTSDNVFLLSPKSGLKRFVLRGPVRGDVDDLDRVWSIVKTIFRLRSLRSVKVDVEALPSMARIVSLDPMAFVEQRECCFRRFTVVDDGRVRSGIWTSALFRILAKIGAPLEQLIVLSLADLVPNTQSLSFASLRTFYGPVTLLLSLHSTTVQHLAEIVATETVVDPLQFIKSLSRRCDDALRELRILKLNVVAMDDKILMSLCSMAPGLVELYLESEYEDLSTIVGNPWNVSPIKELRWLTKVEFFGFARGLRETQDRGTTIWLLWQWRSEHSPDLSYVRLSAGEAWTWRDKMKMWTRVLERANTLESALTPDFE</sequence>
<dbReference type="Proteomes" id="UP001465976">
    <property type="component" value="Unassembled WGS sequence"/>
</dbReference>
<evidence type="ECO:0008006" key="3">
    <source>
        <dbReference type="Google" id="ProtNLM"/>
    </source>
</evidence>
<reference evidence="1 2" key="1">
    <citation type="submission" date="2024-02" db="EMBL/GenBank/DDBJ databases">
        <title>A draft genome for the cacao thread blight pathogen Marasmius crinis-equi.</title>
        <authorList>
            <person name="Cohen S.P."/>
            <person name="Baruah I.K."/>
            <person name="Amoako-Attah I."/>
            <person name="Bukari Y."/>
            <person name="Meinhardt L.W."/>
            <person name="Bailey B.A."/>
        </authorList>
    </citation>
    <scope>NUCLEOTIDE SEQUENCE [LARGE SCALE GENOMIC DNA]</scope>
    <source>
        <strain evidence="1 2">GH-76</strain>
    </source>
</reference>
<comment type="caution">
    <text evidence="1">The sequence shown here is derived from an EMBL/GenBank/DDBJ whole genome shotgun (WGS) entry which is preliminary data.</text>
</comment>
<name>A0ABR3FYE4_9AGAR</name>
<proteinExistence type="predicted"/>
<evidence type="ECO:0000313" key="2">
    <source>
        <dbReference type="Proteomes" id="UP001465976"/>
    </source>
</evidence>
<evidence type="ECO:0000313" key="1">
    <source>
        <dbReference type="EMBL" id="KAL0580140.1"/>
    </source>
</evidence>
<accession>A0ABR3FYE4</accession>
<protein>
    <recommendedName>
        <fullName evidence="3">F-box domain-containing protein</fullName>
    </recommendedName>
</protein>
<organism evidence="1 2">
    <name type="scientific">Marasmius crinis-equi</name>
    <dbReference type="NCBI Taxonomy" id="585013"/>
    <lineage>
        <taxon>Eukaryota</taxon>
        <taxon>Fungi</taxon>
        <taxon>Dikarya</taxon>
        <taxon>Basidiomycota</taxon>
        <taxon>Agaricomycotina</taxon>
        <taxon>Agaricomycetes</taxon>
        <taxon>Agaricomycetidae</taxon>
        <taxon>Agaricales</taxon>
        <taxon>Marasmiineae</taxon>
        <taxon>Marasmiaceae</taxon>
        <taxon>Marasmius</taxon>
    </lineage>
</organism>
<gene>
    <name evidence="1" type="ORF">V5O48_001850</name>
</gene>
<keyword evidence="2" id="KW-1185">Reference proteome</keyword>